<feature type="region of interest" description="Disordered" evidence="1">
    <location>
        <begin position="69"/>
        <end position="116"/>
    </location>
</feature>
<sequence length="116" mass="13580">MLSDADYAPGKPRMRNEMNRKMIGHIGQCIGHEHDEMNAHGLWTKLEEMYREKTSQNKSLIEKACVEASEREYSGRTNERVPEIHRKRSKEEARERGLKKEVTEVKRRGQGRDTGR</sequence>
<evidence type="ECO:0000313" key="2">
    <source>
        <dbReference type="EMBL" id="GFY91435.1"/>
    </source>
</evidence>
<keyword evidence="3" id="KW-1185">Reference proteome</keyword>
<evidence type="ECO:0000313" key="3">
    <source>
        <dbReference type="Proteomes" id="UP000585474"/>
    </source>
</evidence>
<evidence type="ECO:0000256" key="1">
    <source>
        <dbReference type="SAM" id="MobiDB-lite"/>
    </source>
</evidence>
<gene>
    <name evidence="2" type="ORF">Acr_07g0016310</name>
</gene>
<accession>A0A7J0EYC2</accession>
<name>A0A7J0EYC2_9ERIC</name>
<reference evidence="2 3" key="1">
    <citation type="submission" date="2019-07" db="EMBL/GenBank/DDBJ databases">
        <title>De Novo Assembly of kiwifruit Actinidia rufa.</title>
        <authorList>
            <person name="Sugita-Konishi S."/>
            <person name="Sato K."/>
            <person name="Mori E."/>
            <person name="Abe Y."/>
            <person name="Kisaki G."/>
            <person name="Hamano K."/>
            <person name="Suezawa K."/>
            <person name="Otani M."/>
            <person name="Fukuda T."/>
            <person name="Manabe T."/>
            <person name="Gomi K."/>
            <person name="Tabuchi M."/>
            <person name="Akimitsu K."/>
            <person name="Kataoka I."/>
        </authorList>
    </citation>
    <scope>NUCLEOTIDE SEQUENCE [LARGE SCALE GENOMIC DNA]</scope>
    <source>
        <strain evidence="3">cv. Fuchu</strain>
    </source>
</reference>
<proteinExistence type="predicted"/>
<organism evidence="2 3">
    <name type="scientific">Actinidia rufa</name>
    <dbReference type="NCBI Taxonomy" id="165716"/>
    <lineage>
        <taxon>Eukaryota</taxon>
        <taxon>Viridiplantae</taxon>
        <taxon>Streptophyta</taxon>
        <taxon>Embryophyta</taxon>
        <taxon>Tracheophyta</taxon>
        <taxon>Spermatophyta</taxon>
        <taxon>Magnoliopsida</taxon>
        <taxon>eudicotyledons</taxon>
        <taxon>Gunneridae</taxon>
        <taxon>Pentapetalae</taxon>
        <taxon>asterids</taxon>
        <taxon>Ericales</taxon>
        <taxon>Actinidiaceae</taxon>
        <taxon>Actinidia</taxon>
    </lineage>
</organism>
<protein>
    <submittedName>
        <fullName evidence="2">Uncharacterized protein</fullName>
    </submittedName>
</protein>
<dbReference type="EMBL" id="BJWL01000007">
    <property type="protein sequence ID" value="GFY91435.1"/>
    <property type="molecule type" value="Genomic_DNA"/>
</dbReference>
<dbReference type="AlphaFoldDB" id="A0A7J0EYC2"/>
<dbReference type="Proteomes" id="UP000585474">
    <property type="component" value="Unassembled WGS sequence"/>
</dbReference>
<dbReference type="OrthoDB" id="418757at2759"/>
<comment type="caution">
    <text evidence="2">The sequence shown here is derived from an EMBL/GenBank/DDBJ whole genome shotgun (WGS) entry which is preliminary data.</text>
</comment>